<dbReference type="OrthoDB" id="6050183at2759"/>
<organism evidence="2 3">
    <name type="scientific">Symbiodinium pilosum</name>
    <name type="common">Dinoflagellate</name>
    <dbReference type="NCBI Taxonomy" id="2952"/>
    <lineage>
        <taxon>Eukaryota</taxon>
        <taxon>Sar</taxon>
        <taxon>Alveolata</taxon>
        <taxon>Dinophyceae</taxon>
        <taxon>Suessiales</taxon>
        <taxon>Symbiodiniaceae</taxon>
        <taxon>Symbiodinium</taxon>
    </lineage>
</organism>
<evidence type="ECO:0000313" key="2">
    <source>
        <dbReference type="EMBL" id="CAE7560279.1"/>
    </source>
</evidence>
<gene>
    <name evidence="2" type="ORF">SPIL2461_LOCUS14976</name>
</gene>
<dbReference type="Proteomes" id="UP000649617">
    <property type="component" value="Unassembled WGS sequence"/>
</dbReference>
<proteinExistence type="predicted"/>
<comment type="caution">
    <text evidence="2">The sequence shown here is derived from an EMBL/GenBank/DDBJ whole genome shotgun (WGS) entry which is preliminary data.</text>
</comment>
<feature type="region of interest" description="Disordered" evidence="1">
    <location>
        <begin position="1"/>
        <end position="61"/>
    </location>
</feature>
<name>A0A812UCG1_SYMPI</name>
<reference evidence="2" key="1">
    <citation type="submission" date="2021-02" db="EMBL/GenBank/DDBJ databases">
        <authorList>
            <person name="Dougan E. K."/>
            <person name="Rhodes N."/>
            <person name="Thang M."/>
            <person name="Chan C."/>
        </authorList>
    </citation>
    <scope>NUCLEOTIDE SEQUENCE</scope>
</reference>
<evidence type="ECO:0000256" key="1">
    <source>
        <dbReference type="SAM" id="MobiDB-lite"/>
    </source>
</evidence>
<dbReference type="AlphaFoldDB" id="A0A812UCG1"/>
<dbReference type="EMBL" id="CAJNIZ010035557">
    <property type="protein sequence ID" value="CAE7560279.1"/>
    <property type="molecule type" value="Genomic_DNA"/>
</dbReference>
<accession>A0A812UCG1</accession>
<protein>
    <submittedName>
        <fullName evidence="2">Uncharacterized protein</fullName>
    </submittedName>
</protein>
<keyword evidence="3" id="KW-1185">Reference proteome</keyword>
<sequence length="460" mass="51857">MAVSAPGTKDLPEVEQPQLRRRGSSFPPPESGFLQVDSDDETQSEDSGYPESAKDAAKTQPAVVHVSDMDGGMVWHAKVFTDDYRHPRDCDKEGNVKPRRPMPVIRASDLLSQLTKQGDCWILPGPLNDWPSLVNLQLRSITMKPRGILPMMTEVKRIWKEGDELPKELPGRCRATFLAPSWMKKGWSPDSPGFLWWFTPQACQSAEGPGRCSFGELLVPLAMAQYADVTAVRAHAIAHRYPVESETLRDQQTWHVAVPSSTACAFCARQWFLTYLEELTYSCWSQVALEWSHGQFLTLVELAWLNGIGGYGGKSNWVKDKLEKMPEIYRAMTGSMCGSWNSSMGEIRMIDMPIKTKDELQRYLNRYSEGGELAASDLRFKAPVLYASAEVRLRLRAPGHIAGYLLNYINAVPEYETLRKNCQTFGTDLFTFLTGRKDVKPFTSIVQPFYSSRTDAFLYA</sequence>
<evidence type="ECO:0000313" key="3">
    <source>
        <dbReference type="Proteomes" id="UP000649617"/>
    </source>
</evidence>